<accession>A0ABV3K0H7</accession>
<sequence length="58" mass="6490">MPSPRTTPAPTAAEIVREIVRCHLDELAEALHQPLLRRSRAALHTERSRAGRTTRVPP</sequence>
<evidence type="ECO:0008006" key="3">
    <source>
        <dbReference type="Google" id="ProtNLM"/>
    </source>
</evidence>
<name>A0ABV3K0H7_STRON</name>
<dbReference type="RefSeq" id="WP_364854144.1">
    <property type="nucleotide sequence ID" value="NZ_JBFAUK010000015.1"/>
</dbReference>
<organism evidence="1 2">
    <name type="scientific">Streptomyces orinoci</name>
    <name type="common">Streptoverticillium orinoci</name>
    <dbReference type="NCBI Taxonomy" id="67339"/>
    <lineage>
        <taxon>Bacteria</taxon>
        <taxon>Bacillati</taxon>
        <taxon>Actinomycetota</taxon>
        <taxon>Actinomycetes</taxon>
        <taxon>Kitasatosporales</taxon>
        <taxon>Streptomycetaceae</taxon>
        <taxon>Streptomyces</taxon>
    </lineage>
</organism>
<gene>
    <name evidence="1" type="ORF">AB0L16_19625</name>
</gene>
<protein>
    <recommendedName>
        <fullName evidence="3">FXSXX-COOH protein</fullName>
    </recommendedName>
</protein>
<keyword evidence="2" id="KW-1185">Reference proteome</keyword>
<proteinExistence type="predicted"/>
<dbReference type="EMBL" id="JBFAUK010000015">
    <property type="protein sequence ID" value="MEV5508644.1"/>
    <property type="molecule type" value="Genomic_DNA"/>
</dbReference>
<evidence type="ECO:0000313" key="2">
    <source>
        <dbReference type="Proteomes" id="UP001552594"/>
    </source>
</evidence>
<evidence type="ECO:0000313" key="1">
    <source>
        <dbReference type="EMBL" id="MEV5508644.1"/>
    </source>
</evidence>
<comment type="caution">
    <text evidence="1">The sequence shown here is derived from an EMBL/GenBank/DDBJ whole genome shotgun (WGS) entry which is preliminary data.</text>
</comment>
<dbReference type="Proteomes" id="UP001552594">
    <property type="component" value="Unassembled WGS sequence"/>
</dbReference>
<reference evidence="1 2" key="1">
    <citation type="submission" date="2024-06" db="EMBL/GenBank/DDBJ databases">
        <title>The Natural Products Discovery Center: Release of the First 8490 Sequenced Strains for Exploring Actinobacteria Biosynthetic Diversity.</title>
        <authorList>
            <person name="Kalkreuter E."/>
            <person name="Kautsar S.A."/>
            <person name="Yang D."/>
            <person name="Bader C.D."/>
            <person name="Teijaro C.N."/>
            <person name="Fluegel L."/>
            <person name="Davis C.M."/>
            <person name="Simpson J.R."/>
            <person name="Lauterbach L."/>
            <person name="Steele A.D."/>
            <person name="Gui C."/>
            <person name="Meng S."/>
            <person name="Li G."/>
            <person name="Viehrig K."/>
            <person name="Ye F."/>
            <person name="Su P."/>
            <person name="Kiefer A.F."/>
            <person name="Nichols A."/>
            <person name="Cepeda A.J."/>
            <person name="Yan W."/>
            <person name="Fan B."/>
            <person name="Jiang Y."/>
            <person name="Adhikari A."/>
            <person name="Zheng C.-J."/>
            <person name="Schuster L."/>
            <person name="Cowan T.M."/>
            <person name="Smanski M.J."/>
            <person name="Chevrette M.G."/>
            <person name="De Carvalho L.P.S."/>
            <person name="Shen B."/>
        </authorList>
    </citation>
    <scope>NUCLEOTIDE SEQUENCE [LARGE SCALE GENOMIC DNA]</scope>
    <source>
        <strain evidence="1 2">NPDC052347</strain>
    </source>
</reference>